<feature type="region of interest" description="Disordered" evidence="1">
    <location>
        <begin position="128"/>
        <end position="147"/>
    </location>
</feature>
<dbReference type="Proteomes" id="UP000676565">
    <property type="component" value="Unassembled WGS sequence"/>
</dbReference>
<dbReference type="EMBL" id="JAGKQQ010000001">
    <property type="protein sequence ID" value="MBP3955779.1"/>
    <property type="molecule type" value="Genomic_DNA"/>
</dbReference>
<dbReference type="RefSeq" id="WP_210653839.1">
    <property type="nucleotide sequence ID" value="NZ_JAGKQQ010000001.1"/>
</dbReference>
<gene>
    <name evidence="2" type="ORF">J8F10_10840</name>
</gene>
<keyword evidence="3" id="KW-1185">Reference proteome</keyword>
<accession>A0ABS5BPW8</accession>
<sequence length="167" mass="17394">MSTSNPAPRGSRSRSAQAVRRVSPLAALLVLLAGGCSSSDTPLAPVEGTITRNGRPVAHAQVTFMVDDDGRGPRATGVTDEAGRFRLATDDGKDGCPVGRHRVCVIDTTVTAERFGMVAKRLAPDKAAPVKPAGKSTPIPPAYGRPAETPLRAEVRAGAQTIDFQVP</sequence>
<name>A0ABS5BPW8_9BACT</name>
<comment type="caution">
    <text evidence="2">The sequence shown here is derived from an EMBL/GenBank/DDBJ whole genome shotgun (WGS) entry which is preliminary data.</text>
</comment>
<reference evidence="2 3" key="1">
    <citation type="submission" date="2021-04" db="EMBL/GenBank/DDBJ databases">
        <authorList>
            <person name="Ivanova A."/>
        </authorList>
    </citation>
    <scope>NUCLEOTIDE SEQUENCE [LARGE SCALE GENOMIC DNA]</scope>
    <source>
        <strain evidence="2 3">G18</strain>
    </source>
</reference>
<organism evidence="2 3">
    <name type="scientific">Gemmata palustris</name>
    <dbReference type="NCBI Taxonomy" id="2822762"/>
    <lineage>
        <taxon>Bacteria</taxon>
        <taxon>Pseudomonadati</taxon>
        <taxon>Planctomycetota</taxon>
        <taxon>Planctomycetia</taxon>
        <taxon>Gemmatales</taxon>
        <taxon>Gemmataceae</taxon>
        <taxon>Gemmata</taxon>
    </lineage>
</organism>
<evidence type="ECO:0000313" key="2">
    <source>
        <dbReference type="EMBL" id="MBP3955779.1"/>
    </source>
</evidence>
<proteinExistence type="predicted"/>
<evidence type="ECO:0000256" key="1">
    <source>
        <dbReference type="SAM" id="MobiDB-lite"/>
    </source>
</evidence>
<evidence type="ECO:0000313" key="3">
    <source>
        <dbReference type="Proteomes" id="UP000676565"/>
    </source>
</evidence>
<protein>
    <submittedName>
        <fullName evidence="2">Carboxypeptidase regulatory-like domain-containing protein</fullName>
    </submittedName>
</protein>